<feature type="transmembrane region" description="Helical" evidence="8">
    <location>
        <begin position="99"/>
        <end position="118"/>
    </location>
</feature>
<reference evidence="10" key="1">
    <citation type="journal article" date="2023" name="Mol. Phylogenet. Evol.">
        <title>Genome-scale phylogeny and comparative genomics of the fungal order Sordariales.</title>
        <authorList>
            <person name="Hensen N."/>
            <person name="Bonometti L."/>
            <person name="Westerberg I."/>
            <person name="Brannstrom I.O."/>
            <person name="Guillou S."/>
            <person name="Cros-Aarteil S."/>
            <person name="Calhoun S."/>
            <person name="Haridas S."/>
            <person name="Kuo A."/>
            <person name="Mondo S."/>
            <person name="Pangilinan J."/>
            <person name="Riley R."/>
            <person name="LaButti K."/>
            <person name="Andreopoulos B."/>
            <person name="Lipzen A."/>
            <person name="Chen C."/>
            <person name="Yan M."/>
            <person name="Daum C."/>
            <person name="Ng V."/>
            <person name="Clum A."/>
            <person name="Steindorff A."/>
            <person name="Ohm R.A."/>
            <person name="Martin F."/>
            <person name="Silar P."/>
            <person name="Natvig D.O."/>
            <person name="Lalanne C."/>
            <person name="Gautier V."/>
            <person name="Ament-Velasquez S.L."/>
            <person name="Kruys A."/>
            <person name="Hutchinson M.I."/>
            <person name="Powell A.J."/>
            <person name="Barry K."/>
            <person name="Miller A.N."/>
            <person name="Grigoriev I.V."/>
            <person name="Debuchy R."/>
            <person name="Gladieux P."/>
            <person name="Hiltunen Thoren M."/>
            <person name="Johannesson H."/>
        </authorList>
    </citation>
    <scope>NUCLEOTIDE SEQUENCE</scope>
    <source>
        <strain evidence="10">CBS 508.74</strain>
    </source>
</reference>
<dbReference type="PROSITE" id="PS00216">
    <property type="entry name" value="SUGAR_TRANSPORT_1"/>
    <property type="match status" value="1"/>
</dbReference>
<accession>A0AAN6TFP1</accession>
<keyword evidence="4 8" id="KW-1133">Transmembrane helix</keyword>
<evidence type="ECO:0000259" key="9">
    <source>
        <dbReference type="PROSITE" id="PS50850"/>
    </source>
</evidence>
<feature type="transmembrane region" description="Helical" evidence="8">
    <location>
        <begin position="155"/>
        <end position="176"/>
    </location>
</feature>
<dbReference type="AlphaFoldDB" id="A0AAN6TFP1"/>
<evidence type="ECO:0000256" key="2">
    <source>
        <dbReference type="ARBA" id="ARBA00022448"/>
    </source>
</evidence>
<dbReference type="PROSITE" id="PS50850">
    <property type="entry name" value="MFS"/>
    <property type="match status" value="1"/>
</dbReference>
<comment type="subcellular location">
    <subcellularLocation>
        <location evidence="1">Membrane</location>
        <topology evidence="1">Multi-pass membrane protein</topology>
    </subcellularLocation>
</comment>
<evidence type="ECO:0000256" key="6">
    <source>
        <dbReference type="ARBA" id="ARBA00023180"/>
    </source>
</evidence>
<dbReference type="PANTHER" id="PTHR23501">
    <property type="entry name" value="MAJOR FACILITATOR SUPERFAMILY"/>
    <property type="match status" value="1"/>
</dbReference>
<evidence type="ECO:0000256" key="3">
    <source>
        <dbReference type="ARBA" id="ARBA00022692"/>
    </source>
</evidence>
<feature type="transmembrane region" description="Helical" evidence="8">
    <location>
        <begin position="530"/>
        <end position="547"/>
    </location>
</feature>
<feature type="transmembrane region" description="Helical" evidence="8">
    <location>
        <begin position="446"/>
        <end position="472"/>
    </location>
</feature>
<feature type="compositionally biased region" description="Basic and acidic residues" evidence="7">
    <location>
        <begin position="568"/>
        <end position="577"/>
    </location>
</feature>
<feature type="region of interest" description="Disordered" evidence="7">
    <location>
        <begin position="568"/>
        <end position="598"/>
    </location>
</feature>
<feature type="transmembrane region" description="Helical" evidence="8">
    <location>
        <begin position="217"/>
        <end position="236"/>
    </location>
</feature>
<dbReference type="PRINTS" id="PR01036">
    <property type="entry name" value="TCRTETB"/>
</dbReference>
<dbReference type="PANTHER" id="PTHR23501:SF187">
    <property type="entry name" value="MAJOR FACILITATOR SUPERFAMILY (MFS) PROFILE DOMAIN-CONTAINING PROTEIN"/>
    <property type="match status" value="1"/>
</dbReference>
<dbReference type="EMBL" id="MU853340">
    <property type="protein sequence ID" value="KAK4112990.1"/>
    <property type="molecule type" value="Genomic_DNA"/>
</dbReference>
<feature type="domain" description="Major facilitator superfamily (MFS) profile" evidence="9">
    <location>
        <begin position="65"/>
        <end position="529"/>
    </location>
</feature>
<feature type="transmembrane region" description="Helical" evidence="8">
    <location>
        <begin position="391"/>
        <end position="409"/>
    </location>
</feature>
<feature type="transmembrane region" description="Helical" evidence="8">
    <location>
        <begin position="358"/>
        <end position="379"/>
    </location>
</feature>
<protein>
    <submittedName>
        <fullName evidence="10">MFS general substrate transporter</fullName>
    </submittedName>
</protein>
<evidence type="ECO:0000256" key="5">
    <source>
        <dbReference type="ARBA" id="ARBA00023136"/>
    </source>
</evidence>
<keyword evidence="6" id="KW-0325">Glycoprotein</keyword>
<evidence type="ECO:0000256" key="4">
    <source>
        <dbReference type="ARBA" id="ARBA00022989"/>
    </source>
</evidence>
<dbReference type="RefSeq" id="XP_064670560.1">
    <property type="nucleotide sequence ID" value="XM_064816753.1"/>
</dbReference>
<sequence length="598" mass="63222">MPYTERPSLIYKKPTPEKPPAVAPGATSTTTTTMSSVSGSPDAADDGGTSTSKKSSKKPARFWMIIVALSLLAFLSSLDAMIIGTALPTITAEIDGASVYVWIANCFVFAASAVQPLIGQLADILGRKMPTVGCVVLFTVGSGIAGGAANAAMFIVGRVIQGVGAGGIYVLIDIVVCDLVPLRNRGKWLAIINAWAGVAAALGPVLGGALGQHNWRWIFYMNLPICGIALLTILLFMHVNRGDSALGISSLDVIGNLIFIPSIISVLIGLVTGGVVHPWSSFRVIVPIVLGAIGWICFHLHQHFLASNPSIPSRLFSNRTSATAYILSFLSSVLLQTAGLFLPVYFQAVLNTTVMDSGVYFLPFAIGTLFFAAMGGVLLSSFGAYRPIHAVSFALSAVGFALFTLLQSNTPKVSWAWFQLIMVMGLGPTVSTVLPAILVGLRQSDVAAATAAFSFIKTFGFVWGVTIPSIIFNGVFDSNLPLISSAELRSQLANGGAYAFASQANSLAPTADPVLWSEIVQVYVTSLKAVWWWGLGLSILATFLVAIEDHLDMSTELETKYGLQESGTEGKKIDRQAQVDSVGDSDTAPGSFRWKAGS</sequence>
<feature type="transmembrane region" description="Helical" evidence="8">
    <location>
        <begin position="282"/>
        <end position="301"/>
    </location>
</feature>
<name>A0AAN6TFP1_9PEZI</name>
<feature type="transmembrane region" description="Helical" evidence="8">
    <location>
        <begin position="130"/>
        <end position="149"/>
    </location>
</feature>
<feature type="transmembrane region" description="Helical" evidence="8">
    <location>
        <begin position="62"/>
        <end position="87"/>
    </location>
</feature>
<dbReference type="SUPFAM" id="SSF103473">
    <property type="entry name" value="MFS general substrate transporter"/>
    <property type="match status" value="1"/>
</dbReference>
<feature type="transmembrane region" description="Helical" evidence="8">
    <location>
        <begin position="188"/>
        <end position="211"/>
    </location>
</feature>
<keyword evidence="2" id="KW-0813">Transport</keyword>
<feature type="compositionally biased region" description="Low complexity" evidence="7">
    <location>
        <begin position="23"/>
        <end position="41"/>
    </location>
</feature>
<keyword evidence="11" id="KW-1185">Reference proteome</keyword>
<evidence type="ECO:0000256" key="7">
    <source>
        <dbReference type="SAM" id="MobiDB-lite"/>
    </source>
</evidence>
<dbReference type="GO" id="GO:0005886">
    <property type="term" value="C:plasma membrane"/>
    <property type="evidence" value="ECO:0007669"/>
    <property type="project" value="TreeGrafter"/>
</dbReference>
<dbReference type="InterPro" id="IPR005829">
    <property type="entry name" value="Sugar_transporter_CS"/>
</dbReference>
<keyword evidence="3 8" id="KW-0812">Transmembrane</keyword>
<dbReference type="Gene3D" id="1.20.1720.10">
    <property type="entry name" value="Multidrug resistance protein D"/>
    <property type="match status" value="1"/>
</dbReference>
<evidence type="ECO:0000256" key="8">
    <source>
        <dbReference type="SAM" id="Phobius"/>
    </source>
</evidence>
<evidence type="ECO:0000313" key="11">
    <source>
        <dbReference type="Proteomes" id="UP001302812"/>
    </source>
</evidence>
<feature type="transmembrane region" description="Helical" evidence="8">
    <location>
        <begin position="322"/>
        <end position="346"/>
    </location>
</feature>
<dbReference type="Pfam" id="PF07690">
    <property type="entry name" value="MFS_1"/>
    <property type="match status" value="1"/>
</dbReference>
<dbReference type="InterPro" id="IPR020846">
    <property type="entry name" value="MFS_dom"/>
</dbReference>
<dbReference type="GeneID" id="89940878"/>
<feature type="transmembrane region" description="Helical" evidence="8">
    <location>
        <begin position="257"/>
        <end position="276"/>
    </location>
</feature>
<dbReference type="Gene3D" id="1.20.1250.20">
    <property type="entry name" value="MFS general substrate transporter like domains"/>
    <property type="match status" value="1"/>
</dbReference>
<dbReference type="InterPro" id="IPR036259">
    <property type="entry name" value="MFS_trans_sf"/>
</dbReference>
<evidence type="ECO:0000313" key="10">
    <source>
        <dbReference type="EMBL" id="KAK4112990.1"/>
    </source>
</evidence>
<reference evidence="10" key="2">
    <citation type="submission" date="2023-05" db="EMBL/GenBank/DDBJ databases">
        <authorList>
            <consortium name="Lawrence Berkeley National Laboratory"/>
            <person name="Steindorff A."/>
            <person name="Hensen N."/>
            <person name="Bonometti L."/>
            <person name="Westerberg I."/>
            <person name="Brannstrom I.O."/>
            <person name="Guillou S."/>
            <person name="Cros-Aarteil S."/>
            <person name="Calhoun S."/>
            <person name="Haridas S."/>
            <person name="Kuo A."/>
            <person name="Mondo S."/>
            <person name="Pangilinan J."/>
            <person name="Riley R."/>
            <person name="Labutti K."/>
            <person name="Andreopoulos B."/>
            <person name="Lipzen A."/>
            <person name="Chen C."/>
            <person name="Yanf M."/>
            <person name="Daum C."/>
            <person name="Ng V."/>
            <person name="Clum A."/>
            <person name="Ohm R."/>
            <person name="Martin F."/>
            <person name="Silar P."/>
            <person name="Natvig D."/>
            <person name="Lalanne C."/>
            <person name="Gautier V."/>
            <person name="Ament-Velasquez S.L."/>
            <person name="Kruys A."/>
            <person name="Hutchinson M.I."/>
            <person name="Powell A.J."/>
            <person name="Barry K."/>
            <person name="Miller A.N."/>
            <person name="Grigoriev I.V."/>
            <person name="Debuchy R."/>
            <person name="Gladieux P."/>
            <person name="Thoren M.H."/>
            <person name="Johannesson H."/>
        </authorList>
    </citation>
    <scope>NUCLEOTIDE SEQUENCE</scope>
    <source>
        <strain evidence="10">CBS 508.74</strain>
    </source>
</reference>
<dbReference type="GO" id="GO:0022857">
    <property type="term" value="F:transmembrane transporter activity"/>
    <property type="evidence" value="ECO:0007669"/>
    <property type="project" value="InterPro"/>
</dbReference>
<feature type="region of interest" description="Disordered" evidence="7">
    <location>
        <begin position="1"/>
        <end position="55"/>
    </location>
</feature>
<gene>
    <name evidence="10" type="ORF">N656DRAFT_789120</name>
</gene>
<proteinExistence type="predicted"/>
<feature type="transmembrane region" description="Helical" evidence="8">
    <location>
        <begin position="415"/>
        <end position="439"/>
    </location>
</feature>
<evidence type="ECO:0000256" key="1">
    <source>
        <dbReference type="ARBA" id="ARBA00004141"/>
    </source>
</evidence>
<organism evidence="10 11">
    <name type="scientific">Canariomyces notabilis</name>
    <dbReference type="NCBI Taxonomy" id="2074819"/>
    <lineage>
        <taxon>Eukaryota</taxon>
        <taxon>Fungi</taxon>
        <taxon>Dikarya</taxon>
        <taxon>Ascomycota</taxon>
        <taxon>Pezizomycotina</taxon>
        <taxon>Sordariomycetes</taxon>
        <taxon>Sordariomycetidae</taxon>
        <taxon>Sordariales</taxon>
        <taxon>Chaetomiaceae</taxon>
        <taxon>Canariomyces</taxon>
    </lineage>
</organism>
<dbReference type="Proteomes" id="UP001302812">
    <property type="component" value="Unassembled WGS sequence"/>
</dbReference>
<keyword evidence="5 8" id="KW-0472">Membrane</keyword>
<dbReference type="InterPro" id="IPR011701">
    <property type="entry name" value="MFS"/>
</dbReference>
<comment type="caution">
    <text evidence="10">The sequence shown here is derived from an EMBL/GenBank/DDBJ whole genome shotgun (WGS) entry which is preliminary data.</text>
</comment>